<proteinExistence type="inferred from homology"/>
<dbReference type="FunFam" id="1.10.10.10:FF:000001">
    <property type="entry name" value="LysR family transcriptional regulator"/>
    <property type="match status" value="1"/>
</dbReference>
<keyword evidence="7" id="KW-1185">Reference proteome</keyword>
<dbReference type="GO" id="GO:0003700">
    <property type="term" value="F:DNA-binding transcription factor activity"/>
    <property type="evidence" value="ECO:0007669"/>
    <property type="project" value="InterPro"/>
</dbReference>
<dbReference type="Pfam" id="PF03466">
    <property type="entry name" value="LysR_substrate"/>
    <property type="match status" value="1"/>
</dbReference>
<dbReference type="GO" id="GO:0003677">
    <property type="term" value="F:DNA binding"/>
    <property type="evidence" value="ECO:0007669"/>
    <property type="project" value="UniProtKB-KW"/>
</dbReference>
<dbReference type="Pfam" id="PF00126">
    <property type="entry name" value="HTH_1"/>
    <property type="match status" value="1"/>
</dbReference>
<dbReference type="SUPFAM" id="SSF53850">
    <property type="entry name" value="Periplasmic binding protein-like II"/>
    <property type="match status" value="1"/>
</dbReference>
<keyword evidence="4" id="KW-0804">Transcription</keyword>
<dbReference type="Proteomes" id="UP000035088">
    <property type="component" value="Unassembled WGS sequence"/>
</dbReference>
<keyword evidence="3" id="KW-0238">DNA-binding</keyword>
<dbReference type="Gene3D" id="1.10.10.10">
    <property type="entry name" value="Winged helix-like DNA-binding domain superfamily/Winged helix DNA-binding domain"/>
    <property type="match status" value="1"/>
</dbReference>
<dbReference type="OrthoDB" id="3181812at2"/>
<dbReference type="PANTHER" id="PTHR30419">
    <property type="entry name" value="HTH-TYPE TRANSCRIPTIONAL REGULATOR YBHD"/>
    <property type="match status" value="1"/>
</dbReference>
<dbReference type="STRING" id="1073574.GOARA_043_00720"/>
<dbReference type="SUPFAM" id="SSF46785">
    <property type="entry name" value="Winged helix' DNA-binding domain"/>
    <property type="match status" value="1"/>
</dbReference>
<comment type="caution">
    <text evidence="6">The sequence shown here is derived from an EMBL/GenBank/DDBJ whole genome shotgun (WGS) entry which is preliminary data.</text>
</comment>
<gene>
    <name evidence="6" type="ORF">GOARA_043_00720</name>
</gene>
<evidence type="ECO:0000256" key="3">
    <source>
        <dbReference type="ARBA" id="ARBA00023125"/>
    </source>
</evidence>
<comment type="similarity">
    <text evidence="1">Belongs to the LysR transcriptional regulatory family.</text>
</comment>
<dbReference type="InterPro" id="IPR005119">
    <property type="entry name" value="LysR_subst-bd"/>
</dbReference>
<evidence type="ECO:0000259" key="5">
    <source>
        <dbReference type="PROSITE" id="PS50931"/>
    </source>
</evidence>
<dbReference type="RefSeq" id="WP_007321672.1">
    <property type="nucleotide sequence ID" value="NZ_BAEE01000043.1"/>
</dbReference>
<dbReference type="EMBL" id="BAEE01000043">
    <property type="protein sequence ID" value="GAB09597.1"/>
    <property type="molecule type" value="Genomic_DNA"/>
</dbReference>
<dbReference type="GO" id="GO:0005829">
    <property type="term" value="C:cytosol"/>
    <property type="evidence" value="ECO:0007669"/>
    <property type="project" value="TreeGrafter"/>
</dbReference>
<accession>G7H136</accession>
<feature type="domain" description="HTH lysR-type" evidence="5">
    <location>
        <begin position="1"/>
        <end position="58"/>
    </location>
</feature>
<keyword evidence="2" id="KW-0805">Transcription regulation</keyword>
<evidence type="ECO:0000256" key="1">
    <source>
        <dbReference type="ARBA" id="ARBA00009437"/>
    </source>
</evidence>
<evidence type="ECO:0000313" key="7">
    <source>
        <dbReference type="Proteomes" id="UP000035088"/>
    </source>
</evidence>
<dbReference type="Gene3D" id="3.40.190.290">
    <property type="match status" value="1"/>
</dbReference>
<evidence type="ECO:0000313" key="6">
    <source>
        <dbReference type="EMBL" id="GAB09597.1"/>
    </source>
</evidence>
<sequence length="289" mass="29594">MEMHQLRYAAEVARQGSFTAAATALHVSQSGVSAQVAKLERELGHRLFDRHPRLATPTAEGAALLTAISGALEAVDRIRTVADDLAGITRGAVRVGTVIGCTIPGYLAGFAEFRTAHPGVEVRAVEGNSADLVDGLLAGDLDVALVAHADPLPDSLEAYTFVDEPLAIVAAPGHPLASRSSITVDDLAEFDVITLPAGTGIRSALEKTCAAAGIECRPAVEVHSPETALALARRGAGVAVLSTSMLHSDAGLTAIGLADSAPNALSLVTRNAPGAAARALARTLRARLG</sequence>
<dbReference type="PRINTS" id="PR00039">
    <property type="entry name" value="HTHLYSR"/>
</dbReference>
<evidence type="ECO:0000256" key="2">
    <source>
        <dbReference type="ARBA" id="ARBA00023015"/>
    </source>
</evidence>
<dbReference type="InterPro" id="IPR036388">
    <property type="entry name" value="WH-like_DNA-bd_sf"/>
</dbReference>
<evidence type="ECO:0000256" key="4">
    <source>
        <dbReference type="ARBA" id="ARBA00023163"/>
    </source>
</evidence>
<protein>
    <submittedName>
        <fullName evidence="6">Putative LysR family transcriptional regulator</fullName>
    </submittedName>
</protein>
<dbReference type="InterPro" id="IPR050950">
    <property type="entry name" value="HTH-type_LysR_regulators"/>
</dbReference>
<organism evidence="6 7">
    <name type="scientific">Gordonia araii NBRC 100433</name>
    <dbReference type="NCBI Taxonomy" id="1073574"/>
    <lineage>
        <taxon>Bacteria</taxon>
        <taxon>Bacillati</taxon>
        <taxon>Actinomycetota</taxon>
        <taxon>Actinomycetes</taxon>
        <taxon>Mycobacteriales</taxon>
        <taxon>Gordoniaceae</taxon>
        <taxon>Gordonia</taxon>
    </lineage>
</organism>
<name>G7H136_9ACTN</name>
<dbReference type="PROSITE" id="PS50931">
    <property type="entry name" value="HTH_LYSR"/>
    <property type="match status" value="1"/>
</dbReference>
<dbReference type="AlphaFoldDB" id="G7H136"/>
<dbReference type="InterPro" id="IPR000847">
    <property type="entry name" value="LysR_HTH_N"/>
</dbReference>
<reference evidence="6 7" key="1">
    <citation type="submission" date="2011-11" db="EMBL/GenBank/DDBJ databases">
        <title>Whole genome shotgun sequence of Gordonia araii NBRC 100433.</title>
        <authorList>
            <person name="Yoshida Y."/>
            <person name="Hosoyama A."/>
            <person name="Tsuchikane K."/>
            <person name="Katsumata H."/>
            <person name="Yamazaki S."/>
            <person name="Fujita N."/>
        </authorList>
    </citation>
    <scope>NUCLEOTIDE SEQUENCE [LARGE SCALE GENOMIC DNA]</scope>
    <source>
        <strain evidence="6 7">NBRC 100433</strain>
    </source>
</reference>
<dbReference type="InterPro" id="IPR036390">
    <property type="entry name" value="WH_DNA-bd_sf"/>
</dbReference>